<accession>A0A7R9DHZ4</accession>
<reference evidence="2" key="1">
    <citation type="submission" date="2020-11" db="EMBL/GenBank/DDBJ databases">
        <authorList>
            <person name="Tran Van P."/>
        </authorList>
    </citation>
    <scope>NUCLEOTIDE SEQUENCE</scope>
</reference>
<feature type="region of interest" description="Disordered" evidence="1">
    <location>
        <begin position="87"/>
        <end position="115"/>
    </location>
</feature>
<dbReference type="SUPFAM" id="SSF56112">
    <property type="entry name" value="Protein kinase-like (PK-like)"/>
    <property type="match status" value="1"/>
</dbReference>
<feature type="compositionally biased region" description="Low complexity" evidence="1">
    <location>
        <begin position="91"/>
        <end position="101"/>
    </location>
</feature>
<dbReference type="InterPro" id="IPR011009">
    <property type="entry name" value="Kinase-like_dom_sf"/>
</dbReference>
<proteinExistence type="predicted"/>
<dbReference type="AlphaFoldDB" id="A0A7R9DHZ4"/>
<sequence length="132" mass="15689">MNIFKTNEFFFGVMLPQPDTMEPLETKLPRHVNHPHVLDFLKKCLDKDPSKRWSCEQLLRHPYFDNFHFKMPESELDEFEKLRRLRDRSRNSSYSNNSMLLPQLPSNAGSPDFRTSLIQPRANQTFDHLPTI</sequence>
<evidence type="ECO:0000256" key="1">
    <source>
        <dbReference type="SAM" id="MobiDB-lite"/>
    </source>
</evidence>
<organism evidence="2">
    <name type="scientific">Timema cristinae</name>
    <name type="common">Walking stick</name>
    <dbReference type="NCBI Taxonomy" id="61476"/>
    <lineage>
        <taxon>Eukaryota</taxon>
        <taxon>Metazoa</taxon>
        <taxon>Ecdysozoa</taxon>
        <taxon>Arthropoda</taxon>
        <taxon>Hexapoda</taxon>
        <taxon>Insecta</taxon>
        <taxon>Pterygota</taxon>
        <taxon>Neoptera</taxon>
        <taxon>Polyneoptera</taxon>
        <taxon>Phasmatodea</taxon>
        <taxon>Timematodea</taxon>
        <taxon>Timematoidea</taxon>
        <taxon>Timematidae</taxon>
        <taxon>Timema</taxon>
    </lineage>
</organism>
<name>A0A7R9DHZ4_TIMCR</name>
<gene>
    <name evidence="2" type="ORF">TCEB3V08_LOCUS12306</name>
</gene>
<protein>
    <submittedName>
        <fullName evidence="2">Uncharacterized protein</fullName>
    </submittedName>
</protein>
<evidence type="ECO:0000313" key="2">
    <source>
        <dbReference type="EMBL" id="CAD7415064.1"/>
    </source>
</evidence>
<dbReference type="EMBL" id="OC325444">
    <property type="protein sequence ID" value="CAD7415064.1"/>
    <property type="molecule type" value="Genomic_DNA"/>
</dbReference>
<dbReference type="Gene3D" id="1.10.510.10">
    <property type="entry name" value="Transferase(Phosphotransferase) domain 1"/>
    <property type="match status" value="1"/>
</dbReference>